<dbReference type="Pfam" id="PF03631">
    <property type="entry name" value="Virul_fac_BrkB"/>
    <property type="match status" value="1"/>
</dbReference>
<reference evidence="8 9" key="1">
    <citation type="submission" date="2021-03" db="EMBL/GenBank/DDBJ databases">
        <title>Sequencing the genomes of 1000 actinobacteria strains.</title>
        <authorList>
            <person name="Klenk H.-P."/>
        </authorList>
    </citation>
    <scope>NUCLEOTIDE SEQUENCE [LARGE SCALE GENOMIC DNA]</scope>
    <source>
        <strain evidence="8 9">DSM 12936</strain>
    </source>
</reference>
<evidence type="ECO:0000256" key="4">
    <source>
        <dbReference type="ARBA" id="ARBA00022989"/>
    </source>
</evidence>
<evidence type="ECO:0000256" key="2">
    <source>
        <dbReference type="ARBA" id="ARBA00022475"/>
    </source>
</evidence>
<evidence type="ECO:0000256" key="1">
    <source>
        <dbReference type="ARBA" id="ARBA00004651"/>
    </source>
</evidence>
<feature type="transmembrane region" description="Helical" evidence="7">
    <location>
        <begin position="197"/>
        <end position="216"/>
    </location>
</feature>
<dbReference type="PANTHER" id="PTHR30213:SF0">
    <property type="entry name" value="UPF0761 MEMBRANE PROTEIN YIHY"/>
    <property type="match status" value="1"/>
</dbReference>
<feature type="compositionally biased region" description="Basic residues" evidence="6">
    <location>
        <begin position="353"/>
        <end position="365"/>
    </location>
</feature>
<evidence type="ECO:0000256" key="7">
    <source>
        <dbReference type="SAM" id="Phobius"/>
    </source>
</evidence>
<comment type="subcellular location">
    <subcellularLocation>
        <location evidence="1">Cell membrane</location>
        <topology evidence="1">Multi-pass membrane protein</topology>
    </subcellularLocation>
</comment>
<feature type="region of interest" description="Disordered" evidence="6">
    <location>
        <begin position="303"/>
        <end position="377"/>
    </location>
</feature>
<organism evidence="8 9">
    <name type="scientific">Microlunatus capsulatus</name>
    <dbReference type="NCBI Taxonomy" id="99117"/>
    <lineage>
        <taxon>Bacteria</taxon>
        <taxon>Bacillati</taxon>
        <taxon>Actinomycetota</taxon>
        <taxon>Actinomycetes</taxon>
        <taxon>Propionibacteriales</taxon>
        <taxon>Propionibacteriaceae</taxon>
        <taxon>Microlunatus</taxon>
    </lineage>
</organism>
<feature type="transmembrane region" description="Helical" evidence="7">
    <location>
        <begin position="46"/>
        <end position="69"/>
    </location>
</feature>
<feature type="transmembrane region" description="Helical" evidence="7">
    <location>
        <begin position="228"/>
        <end position="249"/>
    </location>
</feature>
<comment type="caution">
    <text evidence="8">The sequence shown here is derived from an EMBL/GenBank/DDBJ whole genome shotgun (WGS) entry which is preliminary data.</text>
</comment>
<dbReference type="PROSITE" id="PS51257">
    <property type="entry name" value="PROKAR_LIPOPROTEIN"/>
    <property type="match status" value="1"/>
</dbReference>
<keyword evidence="4 7" id="KW-1133">Transmembrane helix</keyword>
<proteinExistence type="predicted"/>
<dbReference type="RefSeq" id="WP_307804417.1">
    <property type="nucleotide sequence ID" value="NZ_BAAAMH010000011.1"/>
</dbReference>
<sequence length="377" mass="40313">MTRRGGTRAAAVALPRGRRRSQVWSVVVQTVGACLRYRVTGLAAEAAFFAILSLPPLIFGLAGAVGYVARRFDVRTIAGFQEQVLALSSRVLTEEAVADVIAPTLDDVLSGGRFEVISVGFVLALWSGSRALNVFVDTITIMYGLAGHRGIVRTRALSFSLYVVFLLVGTLLVPLVLAGPGVVDRLLPASLEVLGDLYWPVVLLGSVCFLTSLYHLSVPVRSRWRADLPGAVLTLSFWIGGSVLLRLALSASTGSTSIYGPLAAPIAVLVWLYLISIAVLIGAAFNAAVDKVWPRLSGLHPDDAGAASAEDPAVDEAPSRASRTAPEDVWGEDDEPADEPVTPTRVEASGGPARRRFFRPRRRPRLASQHADTILKK</sequence>
<protein>
    <submittedName>
        <fullName evidence="8">Membrane protein</fullName>
    </submittedName>
</protein>
<feature type="transmembrane region" description="Helical" evidence="7">
    <location>
        <begin position="269"/>
        <end position="289"/>
    </location>
</feature>
<evidence type="ECO:0000313" key="8">
    <source>
        <dbReference type="EMBL" id="MBP2419024.1"/>
    </source>
</evidence>
<keyword evidence="3 7" id="KW-0812">Transmembrane</keyword>
<dbReference type="PANTHER" id="PTHR30213">
    <property type="entry name" value="INNER MEMBRANE PROTEIN YHJD"/>
    <property type="match status" value="1"/>
</dbReference>
<dbReference type="EMBL" id="JAGIOB010000001">
    <property type="protein sequence ID" value="MBP2419024.1"/>
    <property type="molecule type" value="Genomic_DNA"/>
</dbReference>
<keyword evidence="9" id="KW-1185">Reference proteome</keyword>
<keyword evidence="2" id="KW-1003">Cell membrane</keyword>
<keyword evidence="5 7" id="KW-0472">Membrane</keyword>
<gene>
    <name evidence="8" type="ORF">JOF54_003946</name>
</gene>
<dbReference type="InterPro" id="IPR017039">
    <property type="entry name" value="Virul_fac_BrkB"/>
</dbReference>
<evidence type="ECO:0000256" key="3">
    <source>
        <dbReference type="ARBA" id="ARBA00022692"/>
    </source>
</evidence>
<evidence type="ECO:0000256" key="5">
    <source>
        <dbReference type="ARBA" id="ARBA00023136"/>
    </source>
</evidence>
<feature type="transmembrane region" description="Helical" evidence="7">
    <location>
        <begin position="159"/>
        <end position="177"/>
    </location>
</feature>
<evidence type="ECO:0000313" key="9">
    <source>
        <dbReference type="Proteomes" id="UP000758168"/>
    </source>
</evidence>
<evidence type="ECO:0000256" key="6">
    <source>
        <dbReference type="SAM" id="MobiDB-lite"/>
    </source>
</evidence>
<dbReference type="Proteomes" id="UP000758168">
    <property type="component" value="Unassembled WGS sequence"/>
</dbReference>
<accession>A0ABS4ZDG4</accession>
<name>A0ABS4ZDG4_9ACTN</name>
<feature type="compositionally biased region" description="Acidic residues" evidence="6">
    <location>
        <begin position="329"/>
        <end position="338"/>
    </location>
</feature>